<keyword evidence="6 7" id="KW-0472">Membrane</keyword>
<evidence type="ECO:0000256" key="2">
    <source>
        <dbReference type="ARBA" id="ARBA00005500"/>
    </source>
</evidence>
<evidence type="ECO:0000256" key="4">
    <source>
        <dbReference type="ARBA" id="ARBA00022824"/>
    </source>
</evidence>
<evidence type="ECO:0000256" key="3">
    <source>
        <dbReference type="ARBA" id="ARBA00022692"/>
    </source>
</evidence>
<evidence type="ECO:0000256" key="5">
    <source>
        <dbReference type="ARBA" id="ARBA00022989"/>
    </source>
</evidence>
<protein>
    <submittedName>
        <fullName evidence="8">Stretch-activated Ca2+-permeable channel component-domain-containing protein</fullName>
    </submittedName>
</protein>
<name>A0AA40DXV7_9PEZI</name>
<evidence type="ECO:0000313" key="8">
    <source>
        <dbReference type="EMBL" id="KAK0719615.1"/>
    </source>
</evidence>
<dbReference type="GO" id="GO:0098703">
    <property type="term" value="P:calcium ion import across plasma membrane"/>
    <property type="evidence" value="ECO:0007669"/>
    <property type="project" value="InterPro"/>
</dbReference>
<comment type="caution">
    <text evidence="8">The sequence shown here is derived from an EMBL/GenBank/DDBJ whole genome shotgun (WGS) entry which is preliminary data.</text>
</comment>
<dbReference type="InterPro" id="IPR024338">
    <property type="entry name" value="MID1/Yam8"/>
</dbReference>
<dbReference type="GO" id="GO:0005789">
    <property type="term" value="C:endoplasmic reticulum membrane"/>
    <property type="evidence" value="ECO:0007669"/>
    <property type="project" value="UniProtKB-SubCell"/>
</dbReference>
<keyword evidence="9" id="KW-1185">Reference proteome</keyword>
<dbReference type="Gene3D" id="1.10.2000.10">
    <property type="entry name" value="Frizzled cysteine-rich domain"/>
    <property type="match status" value="1"/>
</dbReference>
<sequence length="705" mass="76610">MQLSPLQSRLAASVIASCLLIALYFTLFSPHFALAIELKETSPVLLGELDLDYLPDIGARSLLDPTYEPEFSPFDRGIIGRAPAGVTALTNNEAMPMNVVPGTTQLFMFTVRPGSGRRDEENKVELRSQHNATRGQSAGAEAVEGDVTIADEEQQRLERRQTQKTLYMSANTCEQPEAIEPSKTTLDPPQLTMYVSTSSSNQAPGPLAKSGEQVRVEFIEGAAMYNFTAIGDVYIGVYAPNISKAFDGLYNFKIAASTDAFFDTYDMQDDADLIWVDSDAQGALLITHNLTESADPVLEAQIMGTQPYVMFAQNKNDRSINGLKYSYCGLQNYAQIAATKNGQFTSMVSTGMTKRGPGHLPKQQFYFSGLNSSANYIGILAQDGNASVSGNGLVGGGGHVFRAMNFSTKSDHGNCAIVLNLSFCDQVAYSVPSNPNFGNATKLAQFYDDYAASMYDNFNKSLAQIACEAPSTQRYSLARNCSDCAVAYKDWLCSVTIPRCEDFSNNAAYLQPRAIAQPFPDGERLDGATIAKYDDTAATNSSRNPLIDSVIQPGPYKEVLPCEDLCYNLVQSCPSAMGFSCPRPGDIGFQASYGHRKQAGEGIDGELTCNYPGSAHVFSAAGRTGVEWGSMSVTVAATQTPQQRRANLKFVKDQEARRGKSEDQIKKKTKEAPKVPISPIWLALLAFVVFGGIVVEVFSRFFMGK</sequence>
<dbReference type="GO" id="GO:0005262">
    <property type="term" value="F:calcium channel activity"/>
    <property type="evidence" value="ECO:0007669"/>
    <property type="project" value="InterPro"/>
</dbReference>
<dbReference type="InterPro" id="IPR010580">
    <property type="entry name" value="ER_stress-assoc"/>
</dbReference>
<keyword evidence="5 7" id="KW-1133">Transmembrane helix</keyword>
<evidence type="ECO:0000256" key="6">
    <source>
        <dbReference type="ARBA" id="ARBA00023136"/>
    </source>
</evidence>
<accession>A0AA40DXV7</accession>
<gene>
    <name evidence="8" type="ORF">B0H67DRAFT_642951</name>
</gene>
<evidence type="ECO:0000256" key="1">
    <source>
        <dbReference type="ARBA" id="ARBA00004389"/>
    </source>
</evidence>
<comment type="subcellular location">
    <subcellularLocation>
        <location evidence="1">Endoplasmic reticulum membrane</location>
        <topology evidence="1">Single-pass membrane protein</topology>
    </subcellularLocation>
</comment>
<dbReference type="Proteomes" id="UP001172102">
    <property type="component" value="Unassembled WGS sequence"/>
</dbReference>
<proteinExistence type="inferred from homology"/>
<evidence type="ECO:0000313" key="9">
    <source>
        <dbReference type="Proteomes" id="UP001172102"/>
    </source>
</evidence>
<dbReference type="PANTHER" id="PTHR39142">
    <property type="entry name" value="MID1P"/>
    <property type="match status" value="1"/>
</dbReference>
<reference evidence="8" key="1">
    <citation type="submission" date="2023-06" db="EMBL/GenBank/DDBJ databases">
        <title>Genome-scale phylogeny and comparative genomics of the fungal order Sordariales.</title>
        <authorList>
            <consortium name="Lawrence Berkeley National Laboratory"/>
            <person name="Hensen N."/>
            <person name="Bonometti L."/>
            <person name="Westerberg I."/>
            <person name="Brannstrom I.O."/>
            <person name="Guillou S."/>
            <person name="Cros-Aarteil S."/>
            <person name="Calhoun S."/>
            <person name="Haridas S."/>
            <person name="Kuo A."/>
            <person name="Mondo S."/>
            <person name="Pangilinan J."/>
            <person name="Riley R."/>
            <person name="Labutti K."/>
            <person name="Andreopoulos B."/>
            <person name="Lipzen A."/>
            <person name="Chen C."/>
            <person name="Yanf M."/>
            <person name="Daum C."/>
            <person name="Ng V."/>
            <person name="Clum A."/>
            <person name="Steindorff A."/>
            <person name="Ohm R."/>
            <person name="Martin F."/>
            <person name="Silar P."/>
            <person name="Natvig D."/>
            <person name="Lalanne C."/>
            <person name="Gautier V."/>
            <person name="Ament-Velasquez S.L."/>
            <person name="Kruys A."/>
            <person name="Hutchinson M.I."/>
            <person name="Powell A.J."/>
            <person name="Barry K."/>
            <person name="Miller A.N."/>
            <person name="Grigoriev I.V."/>
            <person name="Debuchy R."/>
            <person name="Gladieux P."/>
            <person name="Thoren M.H."/>
            <person name="Johannesson H."/>
        </authorList>
    </citation>
    <scope>NUCLEOTIDE SEQUENCE</scope>
    <source>
        <strain evidence="8">SMH4607-1</strain>
    </source>
</reference>
<dbReference type="PANTHER" id="PTHR39142:SF1">
    <property type="entry name" value="AEL197CP"/>
    <property type="match status" value="1"/>
</dbReference>
<dbReference type="Pfam" id="PF12929">
    <property type="entry name" value="Mid1"/>
    <property type="match status" value="1"/>
</dbReference>
<organism evidence="8 9">
    <name type="scientific">Lasiosphaeris hirsuta</name>
    <dbReference type="NCBI Taxonomy" id="260670"/>
    <lineage>
        <taxon>Eukaryota</taxon>
        <taxon>Fungi</taxon>
        <taxon>Dikarya</taxon>
        <taxon>Ascomycota</taxon>
        <taxon>Pezizomycotina</taxon>
        <taxon>Sordariomycetes</taxon>
        <taxon>Sordariomycetidae</taxon>
        <taxon>Sordariales</taxon>
        <taxon>Lasiosphaeriaceae</taxon>
        <taxon>Lasiosphaeris</taxon>
    </lineage>
</organism>
<dbReference type="EMBL" id="JAUKUA010000003">
    <property type="protein sequence ID" value="KAK0719615.1"/>
    <property type="molecule type" value="Genomic_DNA"/>
</dbReference>
<comment type="similarity">
    <text evidence="2">Belongs to the RAMP4 family.</text>
</comment>
<dbReference type="AlphaFoldDB" id="A0AA40DXV7"/>
<keyword evidence="3 7" id="KW-0812">Transmembrane</keyword>
<dbReference type="Pfam" id="PF06624">
    <property type="entry name" value="RAMP4"/>
    <property type="match status" value="1"/>
</dbReference>
<keyword evidence="4" id="KW-0256">Endoplasmic reticulum</keyword>
<dbReference type="InterPro" id="IPR036790">
    <property type="entry name" value="Frizzled_dom_sf"/>
</dbReference>
<feature type="transmembrane region" description="Helical" evidence="7">
    <location>
        <begin position="680"/>
        <end position="703"/>
    </location>
</feature>
<evidence type="ECO:0000256" key="7">
    <source>
        <dbReference type="SAM" id="Phobius"/>
    </source>
</evidence>